<dbReference type="PANTHER" id="PTHR34196:SF4">
    <property type="entry name" value="OS06G0208200 PROTEIN"/>
    <property type="match status" value="1"/>
</dbReference>
<feature type="compositionally biased region" description="Basic and acidic residues" evidence="1">
    <location>
        <begin position="66"/>
        <end position="82"/>
    </location>
</feature>
<gene>
    <name evidence="2" type="ORF">Syun_022671</name>
</gene>
<feature type="region of interest" description="Disordered" evidence="1">
    <location>
        <begin position="20"/>
        <end position="84"/>
    </location>
</feature>
<sequence>MGGSFGEGIVLSFIEDVKGSGVSIGNGDERDHVFNPIDHPLEPPPHEDKPVKCPVPPDSSLLNKDGGMRKERSSENVGKRVEQSSSMVIDEVLMEATEPPAQAVRKRHHTLTSDHITPSVHWGPLPLPSQTSTIFQLLQQCDEFED</sequence>
<evidence type="ECO:0000256" key="1">
    <source>
        <dbReference type="SAM" id="MobiDB-lite"/>
    </source>
</evidence>
<evidence type="ECO:0000313" key="3">
    <source>
        <dbReference type="Proteomes" id="UP001420932"/>
    </source>
</evidence>
<dbReference type="EMBL" id="JBBNAF010000010">
    <property type="protein sequence ID" value="KAK9106660.1"/>
    <property type="molecule type" value="Genomic_DNA"/>
</dbReference>
<protein>
    <submittedName>
        <fullName evidence="2">Uncharacterized protein</fullName>
    </submittedName>
</protein>
<organism evidence="2 3">
    <name type="scientific">Stephania yunnanensis</name>
    <dbReference type="NCBI Taxonomy" id="152371"/>
    <lineage>
        <taxon>Eukaryota</taxon>
        <taxon>Viridiplantae</taxon>
        <taxon>Streptophyta</taxon>
        <taxon>Embryophyta</taxon>
        <taxon>Tracheophyta</taxon>
        <taxon>Spermatophyta</taxon>
        <taxon>Magnoliopsida</taxon>
        <taxon>Ranunculales</taxon>
        <taxon>Menispermaceae</taxon>
        <taxon>Menispermoideae</taxon>
        <taxon>Cissampelideae</taxon>
        <taxon>Stephania</taxon>
    </lineage>
</organism>
<keyword evidence="3" id="KW-1185">Reference proteome</keyword>
<accession>A0AAP0F7E7</accession>
<dbReference type="Proteomes" id="UP001420932">
    <property type="component" value="Unassembled WGS sequence"/>
</dbReference>
<reference evidence="2 3" key="1">
    <citation type="submission" date="2024-01" db="EMBL/GenBank/DDBJ databases">
        <title>Genome assemblies of Stephania.</title>
        <authorList>
            <person name="Yang L."/>
        </authorList>
    </citation>
    <scope>NUCLEOTIDE SEQUENCE [LARGE SCALE GENOMIC DNA]</scope>
    <source>
        <strain evidence="2">YNDBR</strain>
        <tissue evidence="2">Leaf</tissue>
    </source>
</reference>
<proteinExistence type="predicted"/>
<dbReference type="PANTHER" id="PTHR34196">
    <property type="entry name" value="OS02G0697700 PROTEIN"/>
    <property type="match status" value="1"/>
</dbReference>
<evidence type="ECO:0000313" key="2">
    <source>
        <dbReference type="EMBL" id="KAK9106660.1"/>
    </source>
</evidence>
<feature type="compositionally biased region" description="Basic and acidic residues" evidence="1">
    <location>
        <begin position="27"/>
        <end position="51"/>
    </location>
</feature>
<dbReference type="AlphaFoldDB" id="A0AAP0F7E7"/>
<comment type="caution">
    <text evidence="2">The sequence shown here is derived from an EMBL/GenBank/DDBJ whole genome shotgun (WGS) entry which is preliminary data.</text>
</comment>
<name>A0AAP0F7E7_9MAGN</name>